<dbReference type="FunFam" id="3.20.20.100:FF:000004">
    <property type="entry name" value="Oxidoreductase, aldo/keto reductase"/>
    <property type="match status" value="1"/>
</dbReference>
<dbReference type="Gene3D" id="3.20.20.100">
    <property type="entry name" value="NADP-dependent oxidoreductase domain"/>
    <property type="match status" value="1"/>
</dbReference>
<evidence type="ECO:0000259" key="2">
    <source>
        <dbReference type="Pfam" id="PF00248"/>
    </source>
</evidence>
<sequence length="316" mass="34082">MRYQPLGDSGLQVSVVGLGCNNFGRDSDLEMTRGVVDAAIDAGITLFDTADIYGATRGASEQLLGQVLGKRRDDIVLATKFGMNMEGANGPDWGARGSRRYIRKAIEASLRRLDTDWIDLYQYHQPDGVTPVEETLGALDELIAEGKVRYIGSSNFASWQVVEADFLARDAGANRFISAQNHYSLIQPEAEAELAPACEAYGVGILPFYPLANGLLTGKHRRGEPPVADSRIAKRRTDLHEGADWDLIERLESFAQDSGHTLVELAIAGLAEQPAVSSVIAGARTADQVKANAAAGEWDLTAAEVAELESLRTPPV</sequence>
<keyword evidence="1" id="KW-0560">Oxidoreductase</keyword>
<proteinExistence type="predicted"/>
<accession>A0A2T1A4I6</accession>
<dbReference type="GO" id="GO:0005829">
    <property type="term" value="C:cytosol"/>
    <property type="evidence" value="ECO:0007669"/>
    <property type="project" value="UniProtKB-ARBA"/>
</dbReference>
<protein>
    <submittedName>
        <fullName evidence="3">Aryl-alcohol dehydrogenase-like predicted oxidoreductase</fullName>
    </submittedName>
</protein>
<evidence type="ECO:0000313" key="3">
    <source>
        <dbReference type="EMBL" id="PRZ43417.1"/>
    </source>
</evidence>
<dbReference type="Pfam" id="PF00248">
    <property type="entry name" value="Aldo_ket_red"/>
    <property type="match status" value="1"/>
</dbReference>
<dbReference type="Proteomes" id="UP000237752">
    <property type="component" value="Unassembled WGS sequence"/>
</dbReference>
<reference evidence="3 4" key="1">
    <citation type="submission" date="2018-03" db="EMBL/GenBank/DDBJ databases">
        <title>Genomic Encyclopedia of Archaeal and Bacterial Type Strains, Phase II (KMG-II): from individual species to whole genera.</title>
        <authorList>
            <person name="Goeker M."/>
        </authorList>
    </citation>
    <scope>NUCLEOTIDE SEQUENCE [LARGE SCALE GENOMIC DNA]</scope>
    <source>
        <strain evidence="3 4">DSM 100065</strain>
    </source>
</reference>
<evidence type="ECO:0000313" key="4">
    <source>
        <dbReference type="Proteomes" id="UP000237752"/>
    </source>
</evidence>
<dbReference type="RefSeq" id="WP_106347586.1">
    <property type="nucleotide sequence ID" value="NZ_PVUE01000002.1"/>
</dbReference>
<dbReference type="GO" id="GO:0016491">
    <property type="term" value="F:oxidoreductase activity"/>
    <property type="evidence" value="ECO:0007669"/>
    <property type="project" value="UniProtKB-KW"/>
</dbReference>
<dbReference type="InterPro" id="IPR023210">
    <property type="entry name" value="NADP_OxRdtase_dom"/>
</dbReference>
<dbReference type="InterPro" id="IPR036812">
    <property type="entry name" value="NAD(P)_OxRdtase_dom_sf"/>
</dbReference>
<comment type="caution">
    <text evidence="3">The sequence shown here is derived from an EMBL/GenBank/DDBJ whole genome shotgun (WGS) entry which is preliminary data.</text>
</comment>
<feature type="domain" description="NADP-dependent oxidoreductase" evidence="2">
    <location>
        <begin position="16"/>
        <end position="311"/>
    </location>
</feature>
<dbReference type="AlphaFoldDB" id="A0A2T1A4I6"/>
<dbReference type="SUPFAM" id="SSF51430">
    <property type="entry name" value="NAD(P)-linked oxidoreductase"/>
    <property type="match status" value="1"/>
</dbReference>
<evidence type="ECO:0000256" key="1">
    <source>
        <dbReference type="ARBA" id="ARBA00023002"/>
    </source>
</evidence>
<name>A0A2T1A4I6_9ACTN</name>
<dbReference type="InterPro" id="IPR050523">
    <property type="entry name" value="AKR_Detox_Biosynth"/>
</dbReference>
<dbReference type="PANTHER" id="PTHR43364:SF4">
    <property type="entry name" value="NAD(P)-LINKED OXIDOREDUCTASE SUPERFAMILY PROTEIN"/>
    <property type="match status" value="1"/>
</dbReference>
<dbReference type="PROSITE" id="PS51257">
    <property type="entry name" value="PROKAR_LIPOPROTEIN"/>
    <property type="match status" value="1"/>
</dbReference>
<dbReference type="PANTHER" id="PTHR43364">
    <property type="entry name" value="NADH-SPECIFIC METHYLGLYOXAL REDUCTASE-RELATED"/>
    <property type="match status" value="1"/>
</dbReference>
<organism evidence="3 4">
    <name type="scientific">Antricoccus suffuscus</name>
    <dbReference type="NCBI Taxonomy" id="1629062"/>
    <lineage>
        <taxon>Bacteria</taxon>
        <taxon>Bacillati</taxon>
        <taxon>Actinomycetota</taxon>
        <taxon>Actinomycetes</taxon>
        <taxon>Geodermatophilales</taxon>
        <taxon>Antricoccaceae</taxon>
        <taxon>Antricoccus</taxon>
    </lineage>
</organism>
<dbReference type="PRINTS" id="PR00069">
    <property type="entry name" value="ALDKETRDTASE"/>
</dbReference>
<gene>
    <name evidence="3" type="ORF">CLV47_102103</name>
</gene>
<keyword evidence="4" id="KW-1185">Reference proteome</keyword>
<dbReference type="InterPro" id="IPR020471">
    <property type="entry name" value="AKR"/>
</dbReference>
<dbReference type="EMBL" id="PVUE01000002">
    <property type="protein sequence ID" value="PRZ43417.1"/>
    <property type="molecule type" value="Genomic_DNA"/>
</dbReference>
<dbReference type="OrthoDB" id="9768793at2"/>